<feature type="domain" description="Translocation and assembly module TamB C-terminal" evidence="6">
    <location>
        <begin position="190"/>
        <end position="542"/>
    </location>
</feature>
<sequence length="542" mass="54879">GETIDIAAKINKVPLSLANAFSSGLGLGGTASGNATVKGSGSAPDAKWTVDIAGLTAAAMSDNGIPALTVKSTGTMKGQTIDQRTVVTGAPGLEVTANGQASLASPVSLNMKVGGNIPLELARRKLTLAGLSGKGGARIDATVEGPVTGIRYSGTVTPQELQITELGSGMTLRNFAGTVTISNDGVRIENVSAELGTGGNLTANGSVGLTGGFPADINVALREGRYMDGSTISAKLSAELALKGPLADPARGATLSGQVDIERADINIPDQLPAAINPVAVKHKNAPAAVRAQSEALAQGQGDGSGGSSQPIALDVTVNAPNQIFVRGRGLDAELGGTLKLAGTTSNPQAIGGFSLIRGRMSLLTRQITFEKGIITFTGSLMPRLDFAATTSTSNANITISVTGEAESPTVALTSSPELPQDEILARLLFDQSVSDLSPTQIAQLAASVAVLTGGGGEGPLGQLRKSLGLDAIDIVNDGDKGPALAVGKYINDNIYLGVKQGTGDGSSRVTVDIDVSKNIKLRGEVGADGETKAGVFFEKEY</sequence>
<dbReference type="InterPro" id="IPR007452">
    <property type="entry name" value="TamB_C"/>
</dbReference>
<name>A0A7X3S9V4_9HYPH</name>
<evidence type="ECO:0000313" key="7">
    <source>
        <dbReference type="EMBL" id="MXN67247.1"/>
    </source>
</evidence>
<evidence type="ECO:0000256" key="2">
    <source>
        <dbReference type="ARBA" id="ARBA00022692"/>
    </source>
</evidence>
<keyword evidence="3" id="KW-1133">Transmembrane helix</keyword>
<reference evidence="7 8" key="1">
    <citation type="submission" date="2019-12" db="EMBL/GenBank/DDBJ databases">
        <authorList>
            <person name="Li M."/>
        </authorList>
    </citation>
    <scope>NUCLEOTIDE SEQUENCE [LARGE SCALE GENOMIC DNA]</scope>
    <source>
        <strain evidence="7 8">GBMRC 2046</strain>
    </source>
</reference>
<evidence type="ECO:0000259" key="6">
    <source>
        <dbReference type="Pfam" id="PF04357"/>
    </source>
</evidence>
<evidence type="ECO:0000256" key="4">
    <source>
        <dbReference type="ARBA" id="ARBA00023136"/>
    </source>
</evidence>
<comment type="subcellular location">
    <subcellularLocation>
        <location evidence="1">Membrane</location>
        <topology evidence="1">Single-pass membrane protein</topology>
    </subcellularLocation>
</comment>
<comment type="caution">
    <text evidence="7">The sequence shown here is derived from an EMBL/GenBank/DDBJ whole genome shotgun (WGS) entry which is preliminary data.</text>
</comment>
<dbReference type="AlphaFoldDB" id="A0A7X3S9V4"/>
<dbReference type="GO" id="GO:0005886">
    <property type="term" value="C:plasma membrane"/>
    <property type="evidence" value="ECO:0007669"/>
    <property type="project" value="InterPro"/>
</dbReference>
<dbReference type="EMBL" id="WUMV01000010">
    <property type="protein sequence ID" value="MXN67247.1"/>
    <property type="molecule type" value="Genomic_DNA"/>
</dbReference>
<feature type="non-terminal residue" evidence="7">
    <location>
        <position position="1"/>
    </location>
</feature>
<keyword evidence="8" id="KW-1185">Reference proteome</keyword>
<evidence type="ECO:0000256" key="3">
    <source>
        <dbReference type="ARBA" id="ARBA00022989"/>
    </source>
</evidence>
<dbReference type="Proteomes" id="UP000433101">
    <property type="component" value="Unassembled WGS sequence"/>
</dbReference>
<proteinExistence type="predicted"/>
<feature type="region of interest" description="Disordered" evidence="5">
    <location>
        <begin position="293"/>
        <end position="313"/>
    </location>
</feature>
<evidence type="ECO:0000256" key="1">
    <source>
        <dbReference type="ARBA" id="ARBA00004167"/>
    </source>
</evidence>
<keyword evidence="4" id="KW-0472">Membrane</keyword>
<gene>
    <name evidence="7" type="ORF">GR183_20255</name>
</gene>
<dbReference type="PANTHER" id="PTHR36985">
    <property type="entry name" value="TRANSLOCATION AND ASSEMBLY MODULE SUBUNIT TAMB"/>
    <property type="match status" value="1"/>
</dbReference>
<evidence type="ECO:0000313" key="8">
    <source>
        <dbReference type="Proteomes" id="UP000433101"/>
    </source>
</evidence>
<dbReference type="Pfam" id="PF04357">
    <property type="entry name" value="TamB"/>
    <property type="match status" value="1"/>
</dbReference>
<dbReference type="PANTHER" id="PTHR36985:SF1">
    <property type="entry name" value="TRANSLOCATION AND ASSEMBLY MODULE SUBUNIT TAMB"/>
    <property type="match status" value="1"/>
</dbReference>
<dbReference type="GO" id="GO:0009306">
    <property type="term" value="P:protein secretion"/>
    <property type="evidence" value="ECO:0007669"/>
    <property type="project" value="InterPro"/>
</dbReference>
<dbReference type="GO" id="GO:0097347">
    <property type="term" value="C:TAM protein secretion complex"/>
    <property type="evidence" value="ECO:0007669"/>
    <property type="project" value="TreeGrafter"/>
</dbReference>
<accession>A0A7X3S9V4</accession>
<organism evidence="7 8">
    <name type="scientific">Stappia sediminis</name>
    <dbReference type="NCBI Taxonomy" id="2692190"/>
    <lineage>
        <taxon>Bacteria</taxon>
        <taxon>Pseudomonadati</taxon>
        <taxon>Pseudomonadota</taxon>
        <taxon>Alphaproteobacteria</taxon>
        <taxon>Hyphomicrobiales</taxon>
        <taxon>Stappiaceae</taxon>
        <taxon>Stappia</taxon>
    </lineage>
</organism>
<dbReference type="RefSeq" id="WP_202396217.1">
    <property type="nucleotide sequence ID" value="NZ_WUMV01000010.1"/>
</dbReference>
<keyword evidence="2" id="KW-0812">Transmembrane</keyword>
<evidence type="ECO:0000256" key="5">
    <source>
        <dbReference type="SAM" id="MobiDB-lite"/>
    </source>
</evidence>
<protein>
    <recommendedName>
        <fullName evidence="6">Translocation and assembly module TamB C-terminal domain-containing protein</fullName>
    </recommendedName>
</protein>